<keyword evidence="7" id="KW-0460">Magnesium</keyword>
<feature type="domain" description="Phosphofructokinase" evidence="10">
    <location>
        <begin position="6"/>
        <end position="324"/>
    </location>
</feature>
<keyword evidence="8" id="KW-0324">Glycolysis</keyword>
<evidence type="ECO:0000256" key="3">
    <source>
        <dbReference type="ARBA" id="ARBA00022490"/>
    </source>
</evidence>
<name>B7K7E2_GLOC7</name>
<evidence type="ECO:0000256" key="5">
    <source>
        <dbReference type="ARBA" id="ARBA00022723"/>
    </source>
</evidence>
<keyword evidence="6 11" id="KW-0418">Kinase</keyword>
<sequence length="403" mass="43919">MSKKKRIGILTSGGDCPGLNAIIRAVVKAANRKNWEVYGLPYGTDGFIHLAKGLCTPDELRLTTHGYDLPGHLQGIDILQFLSGSILGSLSKGDPQDPEIAQSILDGYERLGLDALIAIGGDGSLDIIYDLAQKGHWNFVAIPKTIDNDVPFTERSVGFDTAVDTVTHALYDLTFTAASHERVMIVQVMGRDAGHLALHAGIAGGADVILIPELVPHLSDQVVEGCCRQMADIRSTGRQFALIVLSEGVKNDNNGKEKYIGDYLANRINEQSHKLCENGLEEFCSLKNIDVRVTVLGHLQRSGTPSSSDRLIGTAFGIKAIELIEQEAYSRLVVWQHGGVYSQPLDQVIAVIRQCHRDNRCAYPVDPDGFMVQTARSLNIYLGDQHLPLSDLDPKPTSFQLAV</sequence>
<dbReference type="InterPro" id="IPR015912">
    <property type="entry name" value="Phosphofructokinase_CS"/>
</dbReference>
<keyword evidence="5" id="KW-0479">Metal-binding</keyword>
<dbReference type="GO" id="GO:0061621">
    <property type="term" value="P:canonical glycolysis"/>
    <property type="evidence" value="ECO:0007669"/>
    <property type="project" value="TreeGrafter"/>
</dbReference>
<dbReference type="Proteomes" id="UP000002384">
    <property type="component" value="Chromosome"/>
</dbReference>
<dbReference type="GO" id="GO:0016208">
    <property type="term" value="F:AMP binding"/>
    <property type="evidence" value="ECO:0007669"/>
    <property type="project" value="TreeGrafter"/>
</dbReference>
<evidence type="ECO:0000313" key="12">
    <source>
        <dbReference type="Proteomes" id="UP000002384"/>
    </source>
</evidence>
<comment type="similarity">
    <text evidence="9">Belongs to the phosphofructokinase type A (PFKA) family.</text>
</comment>
<evidence type="ECO:0000256" key="2">
    <source>
        <dbReference type="ARBA" id="ARBA00004679"/>
    </source>
</evidence>
<evidence type="ECO:0000256" key="7">
    <source>
        <dbReference type="ARBA" id="ARBA00022842"/>
    </source>
</evidence>
<dbReference type="OrthoDB" id="9802503at2"/>
<dbReference type="GO" id="GO:0048029">
    <property type="term" value="F:monosaccharide binding"/>
    <property type="evidence" value="ECO:0007669"/>
    <property type="project" value="TreeGrafter"/>
</dbReference>
<evidence type="ECO:0000256" key="8">
    <source>
        <dbReference type="ARBA" id="ARBA00023152"/>
    </source>
</evidence>
<comment type="pathway">
    <text evidence="2">Carbohydrate degradation; glycolysis; D-glyceraldehyde 3-phosphate and glycerone phosphate from D-glucose: step 3/4.</text>
</comment>
<evidence type="ECO:0000256" key="4">
    <source>
        <dbReference type="ARBA" id="ARBA00022679"/>
    </source>
</evidence>
<dbReference type="InterPro" id="IPR000023">
    <property type="entry name" value="Phosphofructokinase_dom"/>
</dbReference>
<dbReference type="GO" id="GO:0006002">
    <property type="term" value="P:fructose 6-phosphate metabolic process"/>
    <property type="evidence" value="ECO:0007669"/>
    <property type="project" value="InterPro"/>
</dbReference>
<organism evidence="11 12">
    <name type="scientific">Gloeothece citriformis (strain PCC 7424)</name>
    <name type="common">Cyanothece sp. (strain PCC 7424)</name>
    <dbReference type="NCBI Taxonomy" id="65393"/>
    <lineage>
        <taxon>Bacteria</taxon>
        <taxon>Bacillati</taxon>
        <taxon>Cyanobacteriota</taxon>
        <taxon>Cyanophyceae</taxon>
        <taxon>Oscillatoriophycideae</taxon>
        <taxon>Chroococcales</taxon>
        <taxon>Aphanothecaceae</taxon>
        <taxon>Gloeothece</taxon>
        <taxon>Gloeothece citriformis</taxon>
    </lineage>
</organism>
<dbReference type="GO" id="GO:0046872">
    <property type="term" value="F:metal ion binding"/>
    <property type="evidence" value="ECO:0007669"/>
    <property type="project" value="UniProtKB-KW"/>
</dbReference>
<dbReference type="PANTHER" id="PTHR13697">
    <property type="entry name" value="PHOSPHOFRUCTOKINASE"/>
    <property type="match status" value="1"/>
</dbReference>
<dbReference type="InterPro" id="IPR022953">
    <property type="entry name" value="ATP_PFK"/>
</dbReference>
<dbReference type="HOGENOM" id="CLU_020655_0_0_3"/>
<evidence type="ECO:0000256" key="1">
    <source>
        <dbReference type="ARBA" id="ARBA00001946"/>
    </source>
</evidence>
<accession>B7K7E2</accession>
<evidence type="ECO:0000259" key="10">
    <source>
        <dbReference type="Pfam" id="PF00365"/>
    </source>
</evidence>
<dbReference type="GO" id="GO:0070095">
    <property type="term" value="F:fructose-6-phosphate binding"/>
    <property type="evidence" value="ECO:0007669"/>
    <property type="project" value="TreeGrafter"/>
</dbReference>
<dbReference type="GO" id="GO:0003872">
    <property type="term" value="F:6-phosphofructokinase activity"/>
    <property type="evidence" value="ECO:0007669"/>
    <property type="project" value="UniProtKB-EC"/>
</dbReference>
<dbReference type="UniPathway" id="UPA00109">
    <property type="reaction ID" value="UER00182"/>
</dbReference>
<dbReference type="KEGG" id="cyc:PCC7424_1263"/>
<comment type="cofactor">
    <cofactor evidence="1">
        <name>Mg(2+)</name>
        <dbReference type="ChEBI" id="CHEBI:18420"/>
    </cofactor>
</comment>
<dbReference type="PANTHER" id="PTHR13697:SF52">
    <property type="entry name" value="ATP-DEPENDENT 6-PHOSPHOFRUCTOKINASE 3"/>
    <property type="match status" value="1"/>
</dbReference>
<dbReference type="Gene3D" id="3.40.50.460">
    <property type="entry name" value="Phosphofructokinase domain"/>
    <property type="match status" value="1"/>
</dbReference>
<dbReference type="Gene3D" id="3.40.50.450">
    <property type="match status" value="1"/>
</dbReference>
<evidence type="ECO:0000256" key="6">
    <source>
        <dbReference type="ARBA" id="ARBA00022777"/>
    </source>
</evidence>
<evidence type="ECO:0000313" key="11">
    <source>
        <dbReference type="EMBL" id="ACK69710.1"/>
    </source>
</evidence>
<keyword evidence="3" id="KW-0963">Cytoplasm</keyword>
<dbReference type="eggNOG" id="COG0205">
    <property type="taxonomic scope" value="Bacteria"/>
</dbReference>
<dbReference type="SUPFAM" id="SSF53784">
    <property type="entry name" value="Phosphofructokinase"/>
    <property type="match status" value="1"/>
</dbReference>
<dbReference type="InterPro" id="IPR035966">
    <property type="entry name" value="PKF_sf"/>
</dbReference>
<dbReference type="STRING" id="65393.PCC7424_1263"/>
<dbReference type="PRINTS" id="PR00476">
    <property type="entry name" value="PHFRCTKINASE"/>
</dbReference>
<dbReference type="Pfam" id="PF00365">
    <property type="entry name" value="PFK"/>
    <property type="match status" value="1"/>
</dbReference>
<dbReference type="GO" id="GO:0042802">
    <property type="term" value="F:identical protein binding"/>
    <property type="evidence" value="ECO:0007669"/>
    <property type="project" value="TreeGrafter"/>
</dbReference>
<evidence type="ECO:0000256" key="9">
    <source>
        <dbReference type="ARBA" id="ARBA00038478"/>
    </source>
</evidence>
<dbReference type="GO" id="GO:0005524">
    <property type="term" value="F:ATP binding"/>
    <property type="evidence" value="ECO:0007669"/>
    <property type="project" value="TreeGrafter"/>
</dbReference>
<reference evidence="12" key="1">
    <citation type="journal article" date="2011" name="MBio">
        <title>Novel metabolic attributes of the genus Cyanothece, comprising a group of unicellular nitrogen-fixing Cyanobacteria.</title>
        <authorList>
            <person name="Bandyopadhyay A."/>
            <person name="Elvitigala T."/>
            <person name="Welsh E."/>
            <person name="Stockel J."/>
            <person name="Liberton M."/>
            <person name="Min H."/>
            <person name="Sherman L.A."/>
            <person name="Pakrasi H.B."/>
        </authorList>
    </citation>
    <scope>NUCLEOTIDE SEQUENCE [LARGE SCALE GENOMIC DNA]</scope>
    <source>
        <strain evidence="12">PCC 7424</strain>
    </source>
</reference>
<gene>
    <name evidence="11" type="ordered locus">PCC7424_1263</name>
</gene>
<dbReference type="EMBL" id="CP001291">
    <property type="protein sequence ID" value="ACK69710.1"/>
    <property type="molecule type" value="Genomic_DNA"/>
</dbReference>
<keyword evidence="12" id="KW-1185">Reference proteome</keyword>
<keyword evidence="4 11" id="KW-0808">Transferase</keyword>
<protein>
    <submittedName>
        <fullName evidence="11">6-phosphofructokinase</fullName>
        <ecNumber evidence="11">2.7.1.11</ecNumber>
    </submittedName>
</protein>
<dbReference type="NCBIfam" id="NF002872">
    <property type="entry name" value="PRK03202.1"/>
    <property type="match status" value="1"/>
</dbReference>
<dbReference type="PROSITE" id="PS00433">
    <property type="entry name" value="PHOSPHOFRUCTOKINASE"/>
    <property type="match status" value="1"/>
</dbReference>
<dbReference type="GO" id="GO:0030388">
    <property type="term" value="P:fructose 1,6-bisphosphate metabolic process"/>
    <property type="evidence" value="ECO:0007669"/>
    <property type="project" value="TreeGrafter"/>
</dbReference>
<dbReference type="GO" id="GO:0005945">
    <property type="term" value="C:6-phosphofructokinase complex"/>
    <property type="evidence" value="ECO:0007669"/>
    <property type="project" value="TreeGrafter"/>
</dbReference>
<dbReference type="AlphaFoldDB" id="B7K7E2"/>
<dbReference type="EC" id="2.7.1.11" evidence="11"/>
<proteinExistence type="inferred from homology"/>